<dbReference type="AlphaFoldDB" id="E9I7H4"/>
<dbReference type="HOGENOM" id="CLU_1010344_0_0_1"/>
<accession>E9I7H4</accession>
<sequence>CKTAWPTGGGSGGGTWSTTTSTVAGRLINYPNNTTDIINVGSNSTTTGIQNKNIGTTASSDLVFANNKTTITDYYADCGISGGNNTDPLFTGIGTTTAGADFNWTVSSNGGTSYLTSDIKMKLTNSGNLGIGTTSPYAKLSVVGASGVVAEKFVATSTTAFSTFGGRIGIATTSPSQKFEIGDGSLSITSANGQARSLILSTDTMDDTSRVSIKFLRNSFAAFLGDDHTTQSFNFMSALASTRVYTAIVRAYGSETAGFANYTGMTHDGSDGVLNT</sequence>
<proteinExistence type="predicted"/>
<dbReference type="EMBL" id="GL737223">
    <property type="protein sequence ID" value="EFX60056.1"/>
    <property type="molecule type" value="Genomic_DNA"/>
</dbReference>
<evidence type="ECO:0000313" key="1">
    <source>
        <dbReference type="EMBL" id="EFX60056.1"/>
    </source>
</evidence>
<dbReference type="Proteomes" id="UP000000305">
    <property type="component" value="Unassembled WGS sequence"/>
</dbReference>
<name>E9I7H4_DAPPU</name>
<feature type="non-terminal residue" evidence="1">
    <location>
        <position position="276"/>
    </location>
</feature>
<gene>
    <name evidence="1" type="ORF">DAPPUDRAFT_125666</name>
</gene>
<dbReference type="InParanoid" id="E9I7H4"/>
<feature type="non-terminal residue" evidence="1">
    <location>
        <position position="1"/>
    </location>
</feature>
<protein>
    <submittedName>
        <fullName evidence="1">Uncharacterized protein</fullName>
    </submittedName>
</protein>
<evidence type="ECO:0000313" key="2">
    <source>
        <dbReference type="Proteomes" id="UP000000305"/>
    </source>
</evidence>
<keyword evidence="2" id="KW-1185">Reference proteome</keyword>
<reference evidence="1 2" key="1">
    <citation type="journal article" date="2011" name="Science">
        <title>The ecoresponsive genome of Daphnia pulex.</title>
        <authorList>
            <person name="Colbourne J.K."/>
            <person name="Pfrender M.E."/>
            <person name="Gilbert D."/>
            <person name="Thomas W.K."/>
            <person name="Tucker A."/>
            <person name="Oakley T.H."/>
            <person name="Tokishita S."/>
            <person name="Aerts A."/>
            <person name="Arnold G.J."/>
            <person name="Basu M.K."/>
            <person name="Bauer D.J."/>
            <person name="Caceres C.E."/>
            <person name="Carmel L."/>
            <person name="Casola C."/>
            <person name="Choi J.H."/>
            <person name="Detter J.C."/>
            <person name="Dong Q."/>
            <person name="Dusheyko S."/>
            <person name="Eads B.D."/>
            <person name="Frohlich T."/>
            <person name="Geiler-Samerotte K.A."/>
            <person name="Gerlach D."/>
            <person name="Hatcher P."/>
            <person name="Jogdeo S."/>
            <person name="Krijgsveld J."/>
            <person name="Kriventseva E.V."/>
            <person name="Kultz D."/>
            <person name="Laforsch C."/>
            <person name="Lindquist E."/>
            <person name="Lopez J."/>
            <person name="Manak J.R."/>
            <person name="Muller J."/>
            <person name="Pangilinan J."/>
            <person name="Patwardhan R.P."/>
            <person name="Pitluck S."/>
            <person name="Pritham E.J."/>
            <person name="Rechtsteiner A."/>
            <person name="Rho M."/>
            <person name="Rogozin I.B."/>
            <person name="Sakarya O."/>
            <person name="Salamov A."/>
            <person name="Schaack S."/>
            <person name="Shapiro H."/>
            <person name="Shiga Y."/>
            <person name="Skalitzky C."/>
            <person name="Smith Z."/>
            <person name="Souvorov A."/>
            <person name="Sung W."/>
            <person name="Tang Z."/>
            <person name="Tsuchiya D."/>
            <person name="Tu H."/>
            <person name="Vos H."/>
            <person name="Wang M."/>
            <person name="Wolf Y.I."/>
            <person name="Yamagata H."/>
            <person name="Yamada T."/>
            <person name="Ye Y."/>
            <person name="Shaw J.R."/>
            <person name="Andrews J."/>
            <person name="Crease T.J."/>
            <person name="Tang H."/>
            <person name="Lucas S.M."/>
            <person name="Robertson H.M."/>
            <person name="Bork P."/>
            <person name="Koonin E.V."/>
            <person name="Zdobnov E.M."/>
            <person name="Grigoriev I.V."/>
            <person name="Lynch M."/>
            <person name="Boore J.L."/>
        </authorList>
    </citation>
    <scope>NUCLEOTIDE SEQUENCE [LARGE SCALE GENOMIC DNA]</scope>
</reference>
<dbReference type="KEGG" id="dpx:DAPPUDRAFT_125666"/>
<organism evidence="1 2">
    <name type="scientific">Daphnia pulex</name>
    <name type="common">Water flea</name>
    <dbReference type="NCBI Taxonomy" id="6669"/>
    <lineage>
        <taxon>Eukaryota</taxon>
        <taxon>Metazoa</taxon>
        <taxon>Ecdysozoa</taxon>
        <taxon>Arthropoda</taxon>
        <taxon>Crustacea</taxon>
        <taxon>Branchiopoda</taxon>
        <taxon>Diplostraca</taxon>
        <taxon>Cladocera</taxon>
        <taxon>Anomopoda</taxon>
        <taxon>Daphniidae</taxon>
        <taxon>Daphnia</taxon>
    </lineage>
</organism>